<name>A0ABS8YJI0_9BACL</name>
<accession>A0ABS8YJI0</accession>
<dbReference type="Proteomes" id="UP001199916">
    <property type="component" value="Unassembled WGS sequence"/>
</dbReference>
<gene>
    <name evidence="2" type="ORF">LQV63_17550</name>
</gene>
<feature type="domain" description="N-acetyltransferase" evidence="1">
    <location>
        <begin position="1"/>
        <end position="137"/>
    </location>
</feature>
<proteinExistence type="predicted"/>
<sequence length="137" mass="15560">MEIRLARPAEASAIVTFFDTNIIRGHDGIPNEEFFCPDGARAAAKRNQILIAVEHHRIAGALRFYPKKESERISLYQFAVAENYRGQRLLNRMLQTAFPIPVDVTCPLNASFNAYYDKTGWTLTGQTARCNRWVLNA</sequence>
<dbReference type="RefSeq" id="WP_233697670.1">
    <property type="nucleotide sequence ID" value="NZ_JAJNBZ010000015.1"/>
</dbReference>
<comment type="caution">
    <text evidence="2">The sequence shown here is derived from an EMBL/GenBank/DDBJ whole genome shotgun (WGS) entry which is preliminary data.</text>
</comment>
<dbReference type="Pfam" id="PF00583">
    <property type="entry name" value="Acetyltransf_1"/>
    <property type="match status" value="1"/>
</dbReference>
<evidence type="ECO:0000259" key="1">
    <source>
        <dbReference type="PROSITE" id="PS51186"/>
    </source>
</evidence>
<organism evidence="2 3">
    <name type="scientific">Paenibacillus profundus</name>
    <dbReference type="NCBI Taxonomy" id="1173085"/>
    <lineage>
        <taxon>Bacteria</taxon>
        <taxon>Bacillati</taxon>
        <taxon>Bacillota</taxon>
        <taxon>Bacilli</taxon>
        <taxon>Bacillales</taxon>
        <taxon>Paenibacillaceae</taxon>
        <taxon>Paenibacillus</taxon>
    </lineage>
</organism>
<dbReference type="EMBL" id="JAJNBZ010000015">
    <property type="protein sequence ID" value="MCE5171109.1"/>
    <property type="molecule type" value="Genomic_DNA"/>
</dbReference>
<dbReference type="Gene3D" id="3.40.630.30">
    <property type="match status" value="1"/>
</dbReference>
<evidence type="ECO:0000313" key="2">
    <source>
        <dbReference type="EMBL" id="MCE5171109.1"/>
    </source>
</evidence>
<reference evidence="2 3" key="1">
    <citation type="submission" date="2021-11" db="EMBL/GenBank/DDBJ databases">
        <title>Draft genome sequence of Paenibacillus profundus YoMME, a new Gram-positive bacteria with exoelectrogenic properties.</title>
        <authorList>
            <person name="Hubenova Y."/>
            <person name="Hubenova E."/>
            <person name="Manasiev Y."/>
            <person name="Peykov S."/>
            <person name="Mitov M."/>
        </authorList>
    </citation>
    <scope>NUCLEOTIDE SEQUENCE [LARGE SCALE GENOMIC DNA]</scope>
    <source>
        <strain evidence="2 3">YoMME</strain>
    </source>
</reference>
<evidence type="ECO:0000313" key="3">
    <source>
        <dbReference type="Proteomes" id="UP001199916"/>
    </source>
</evidence>
<keyword evidence="3" id="KW-1185">Reference proteome</keyword>
<dbReference type="PROSITE" id="PS51186">
    <property type="entry name" value="GNAT"/>
    <property type="match status" value="1"/>
</dbReference>
<dbReference type="InterPro" id="IPR000182">
    <property type="entry name" value="GNAT_dom"/>
</dbReference>
<dbReference type="CDD" id="cd04301">
    <property type="entry name" value="NAT_SF"/>
    <property type="match status" value="1"/>
</dbReference>
<protein>
    <submittedName>
        <fullName evidence="2">GNAT family N-acetyltransferase</fullName>
    </submittedName>
</protein>
<dbReference type="SUPFAM" id="SSF55729">
    <property type="entry name" value="Acyl-CoA N-acyltransferases (Nat)"/>
    <property type="match status" value="1"/>
</dbReference>
<dbReference type="InterPro" id="IPR016181">
    <property type="entry name" value="Acyl_CoA_acyltransferase"/>
</dbReference>